<dbReference type="InterPro" id="IPR008480">
    <property type="entry name" value="DUF761_pln"/>
</dbReference>
<dbReference type="PANTHER" id="PTHR33098">
    <property type="entry name" value="COTTON FIBER (DUF761)"/>
    <property type="match status" value="1"/>
</dbReference>
<dbReference type="Proteomes" id="UP001054252">
    <property type="component" value="Unassembled WGS sequence"/>
</dbReference>
<accession>A0AAV5M7U9</accession>
<sequence>MIGLAKPSPYVKFKSHKFLKEKLRNTSETLKSTWKKSETFKDTQENQVNVDALAEPSQVVKKSETFKDRTNFQQSPTPLKLRKEPSLSQDELNRPVEAFIKKFNEKMRLQRQESINQYNEMINRVSH</sequence>
<name>A0AAV5M7U9_9ROSI</name>
<evidence type="ECO:0000256" key="1">
    <source>
        <dbReference type="SAM" id="MobiDB-lite"/>
    </source>
</evidence>
<gene>
    <name evidence="2" type="ORF">SLEP1_g52931</name>
</gene>
<dbReference type="EMBL" id="BPVZ01000199">
    <property type="protein sequence ID" value="GKV45904.1"/>
    <property type="molecule type" value="Genomic_DNA"/>
</dbReference>
<organism evidence="2 3">
    <name type="scientific">Rubroshorea leprosula</name>
    <dbReference type="NCBI Taxonomy" id="152421"/>
    <lineage>
        <taxon>Eukaryota</taxon>
        <taxon>Viridiplantae</taxon>
        <taxon>Streptophyta</taxon>
        <taxon>Embryophyta</taxon>
        <taxon>Tracheophyta</taxon>
        <taxon>Spermatophyta</taxon>
        <taxon>Magnoliopsida</taxon>
        <taxon>eudicotyledons</taxon>
        <taxon>Gunneridae</taxon>
        <taxon>Pentapetalae</taxon>
        <taxon>rosids</taxon>
        <taxon>malvids</taxon>
        <taxon>Malvales</taxon>
        <taxon>Dipterocarpaceae</taxon>
        <taxon>Rubroshorea</taxon>
    </lineage>
</organism>
<reference evidence="2 3" key="1">
    <citation type="journal article" date="2021" name="Commun. Biol.">
        <title>The genome of Shorea leprosula (Dipterocarpaceae) highlights the ecological relevance of drought in aseasonal tropical rainforests.</title>
        <authorList>
            <person name="Ng K.K.S."/>
            <person name="Kobayashi M.J."/>
            <person name="Fawcett J.A."/>
            <person name="Hatakeyama M."/>
            <person name="Paape T."/>
            <person name="Ng C.H."/>
            <person name="Ang C.C."/>
            <person name="Tnah L.H."/>
            <person name="Lee C.T."/>
            <person name="Nishiyama T."/>
            <person name="Sese J."/>
            <person name="O'Brien M.J."/>
            <person name="Copetti D."/>
            <person name="Mohd Noor M.I."/>
            <person name="Ong R.C."/>
            <person name="Putra M."/>
            <person name="Sireger I.Z."/>
            <person name="Indrioko S."/>
            <person name="Kosugi Y."/>
            <person name="Izuno A."/>
            <person name="Isagi Y."/>
            <person name="Lee S.L."/>
            <person name="Shimizu K.K."/>
        </authorList>
    </citation>
    <scope>NUCLEOTIDE SEQUENCE [LARGE SCALE GENOMIC DNA]</scope>
    <source>
        <strain evidence="2">214</strain>
    </source>
</reference>
<dbReference type="PANTHER" id="PTHR33098:SF53">
    <property type="entry name" value="OS05G0540900 PROTEIN"/>
    <property type="match status" value="1"/>
</dbReference>
<protein>
    <submittedName>
        <fullName evidence="2">Uncharacterized protein</fullName>
    </submittedName>
</protein>
<evidence type="ECO:0000313" key="2">
    <source>
        <dbReference type="EMBL" id="GKV45904.1"/>
    </source>
</evidence>
<keyword evidence="3" id="KW-1185">Reference proteome</keyword>
<proteinExistence type="predicted"/>
<dbReference type="AlphaFoldDB" id="A0AAV5M7U9"/>
<feature type="region of interest" description="Disordered" evidence="1">
    <location>
        <begin position="62"/>
        <end position="88"/>
    </location>
</feature>
<dbReference type="Pfam" id="PF05553">
    <property type="entry name" value="DUF761"/>
    <property type="match status" value="1"/>
</dbReference>
<comment type="caution">
    <text evidence="2">The sequence shown here is derived from an EMBL/GenBank/DDBJ whole genome shotgun (WGS) entry which is preliminary data.</text>
</comment>
<evidence type="ECO:0000313" key="3">
    <source>
        <dbReference type="Proteomes" id="UP001054252"/>
    </source>
</evidence>